<dbReference type="PRINTS" id="PR00728">
    <property type="entry name" value="SIGNALPTASE"/>
</dbReference>
<feature type="transmembrane region" description="Helical" evidence="6">
    <location>
        <begin position="159"/>
        <end position="179"/>
    </location>
</feature>
<evidence type="ECO:0000256" key="3">
    <source>
        <dbReference type="ARBA" id="ARBA00022989"/>
    </source>
</evidence>
<evidence type="ECO:0000259" key="7">
    <source>
        <dbReference type="Pfam" id="PF10502"/>
    </source>
</evidence>
<dbReference type="GO" id="GO:0016020">
    <property type="term" value="C:membrane"/>
    <property type="evidence" value="ECO:0007669"/>
    <property type="project" value="UniProtKB-SubCell"/>
</dbReference>
<dbReference type="RefSeq" id="WP_015359004.1">
    <property type="nucleotide sequence ID" value="NZ_CP014672.1"/>
</dbReference>
<evidence type="ECO:0000256" key="6">
    <source>
        <dbReference type="SAM" id="Phobius"/>
    </source>
</evidence>
<keyword evidence="4 6" id="KW-0472">Membrane</keyword>
<dbReference type="OrthoDB" id="385000at2"/>
<dbReference type="Gene3D" id="2.10.109.10">
    <property type="entry name" value="Umud Fragment, subunit A"/>
    <property type="match status" value="1"/>
</dbReference>
<dbReference type="GO" id="GO:0006465">
    <property type="term" value="P:signal peptide processing"/>
    <property type="evidence" value="ECO:0007669"/>
    <property type="project" value="UniProtKB-UniRule"/>
</dbReference>
<name>A0A1B1YD27_THEST</name>
<comment type="subcellular location">
    <subcellularLocation>
        <location evidence="1">Membrane</location>
    </subcellularLocation>
</comment>
<dbReference type="GO" id="GO:0009003">
    <property type="term" value="F:signal peptidase activity"/>
    <property type="evidence" value="ECO:0007669"/>
    <property type="project" value="UniProtKB-EC"/>
</dbReference>
<evidence type="ECO:0000256" key="5">
    <source>
        <dbReference type="NCBIfam" id="TIGR02228"/>
    </source>
</evidence>
<evidence type="ECO:0000256" key="1">
    <source>
        <dbReference type="ARBA" id="ARBA00004370"/>
    </source>
</evidence>
<dbReference type="AlphaFoldDB" id="A0A1B1YD27"/>
<dbReference type="InterPro" id="IPR019533">
    <property type="entry name" value="Peptidase_S26"/>
</dbReference>
<sequence length="197" mass="22047">MAPEREKKPAAKTVLNALSTVVSLFLLFFVIYMLFLIFTGMRNNEQPTVFNHQIYIVQSDSMSPTFKTGSVIIVKVINPQSVKVGDIITFKKKNDSVPTTHRVVEIIEENNTRQFITKGDANNMNDPTPVAENFLIGKVVLSIPKLGYVMAFIRTKNGIFTVMLIPVFIILVTQIAGLLKVRKKYKSEVDGNIKPGT</sequence>
<dbReference type="PANTHER" id="PTHR10806:SF6">
    <property type="entry name" value="SIGNAL PEPTIDASE COMPLEX CATALYTIC SUBUNIT SEC11"/>
    <property type="match status" value="1"/>
</dbReference>
<protein>
    <recommendedName>
        <fullName evidence="5">Signal peptidase I</fullName>
        <ecNumber evidence="5">3.4.21.89</ecNumber>
    </recommendedName>
</protein>
<evidence type="ECO:0000256" key="2">
    <source>
        <dbReference type="ARBA" id="ARBA00022692"/>
    </source>
</evidence>
<dbReference type="InterPro" id="IPR036286">
    <property type="entry name" value="LexA/Signal_pep-like_sf"/>
</dbReference>
<reference evidence="8 9" key="1">
    <citation type="submission" date="2016-02" db="EMBL/GenBank/DDBJ databases">
        <title>Comparison of Clostridium stercorarium subspecies using comparative genomics and transcriptomics.</title>
        <authorList>
            <person name="Schellenberg J."/>
            <person name="Thallinger G."/>
            <person name="Levin D.B."/>
            <person name="Zhang X."/>
            <person name="Alvare G."/>
            <person name="Fristensky B."/>
            <person name="Sparling R."/>
        </authorList>
    </citation>
    <scope>NUCLEOTIDE SEQUENCE [LARGE SCALE GENOMIC DNA]</scope>
    <source>
        <strain evidence="8 9">DSM 2910</strain>
    </source>
</reference>
<accession>A0A1B1YD27</accession>
<dbReference type="Pfam" id="PF10502">
    <property type="entry name" value="Peptidase_S26"/>
    <property type="match status" value="1"/>
</dbReference>
<dbReference type="EC" id="3.4.21.89" evidence="5"/>
<evidence type="ECO:0000313" key="8">
    <source>
        <dbReference type="EMBL" id="ANW98666.1"/>
    </source>
</evidence>
<keyword evidence="2 6" id="KW-0812">Transmembrane</keyword>
<dbReference type="SUPFAM" id="SSF51306">
    <property type="entry name" value="LexA/Signal peptidase"/>
    <property type="match status" value="1"/>
</dbReference>
<feature type="domain" description="Peptidase S26" evidence="7">
    <location>
        <begin position="49"/>
        <end position="104"/>
    </location>
</feature>
<dbReference type="PANTHER" id="PTHR10806">
    <property type="entry name" value="SIGNAL PEPTIDASE COMPLEX CATALYTIC SUBUNIT SEC11"/>
    <property type="match status" value="1"/>
</dbReference>
<evidence type="ECO:0000313" key="9">
    <source>
        <dbReference type="Proteomes" id="UP000092971"/>
    </source>
</evidence>
<organism evidence="8 9">
    <name type="scientific">Thermoclostridium stercorarium subsp. thermolacticum DSM 2910</name>
    <dbReference type="NCBI Taxonomy" id="1121336"/>
    <lineage>
        <taxon>Bacteria</taxon>
        <taxon>Bacillati</taxon>
        <taxon>Bacillota</taxon>
        <taxon>Clostridia</taxon>
        <taxon>Eubacteriales</taxon>
        <taxon>Oscillospiraceae</taxon>
        <taxon>Thermoclostridium</taxon>
    </lineage>
</organism>
<feature type="transmembrane region" description="Helical" evidence="6">
    <location>
        <begin position="14"/>
        <end position="38"/>
    </location>
</feature>
<dbReference type="NCBIfam" id="TIGR02228">
    <property type="entry name" value="sigpep_I_arch"/>
    <property type="match status" value="1"/>
</dbReference>
<evidence type="ECO:0000256" key="4">
    <source>
        <dbReference type="ARBA" id="ARBA00023136"/>
    </source>
</evidence>
<dbReference type="InterPro" id="IPR001733">
    <property type="entry name" value="Peptidase_S26B"/>
</dbReference>
<dbReference type="CDD" id="cd06530">
    <property type="entry name" value="S26_SPase_I"/>
    <property type="match status" value="1"/>
</dbReference>
<gene>
    <name evidence="8" type="ORF">CSTERTH_06295</name>
</gene>
<proteinExistence type="predicted"/>
<dbReference type="Proteomes" id="UP000092971">
    <property type="component" value="Chromosome"/>
</dbReference>
<dbReference type="GO" id="GO:0004252">
    <property type="term" value="F:serine-type endopeptidase activity"/>
    <property type="evidence" value="ECO:0007669"/>
    <property type="project" value="UniProtKB-UniRule"/>
</dbReference>
<keyword evidence="3 6" id="KW-1133">Transmembrane helix</keyword>
<dbReference type="EMBL" id="CP014672">
    <property type="protein sequence ID" value="ANW98666.1"/>
    <property type="molecule type" value="Genomic_DNA"/>
</dbReference>